<sequence>MTENSALFGTWEGYKSENIEAVMEKAGASFLVKKVSSNANPTMTISKVDNKVIRIASKMLAFSVEQELELGGIRRFKPPQGDEQDCTAEWRDGKLLVFAGKPGADVRGPDGIVQTREVLDNGEMLLTMQAGDTVGHRWFKRK</sequence>
<dbReference type="SUPFAM" id="SSF50814">
    <property type="entry name" value="Lipocalins"/>
    <property type="match status" value="1"/>
</dbReference>
<evidence type="ECO:0000313" key="4">
    <source>
        <dbReference type="WBParaSite" id="maker-uti_cns_0009509-snap-gene-0.15-mRNA-1"/>
    </source>
</evidence>
<dbReference type="OrthoDB" id="354351at2759"/>
<evidence type="ECO:0000313" key="3">
    <source>
        <dbReference type="WBParaSite" id="maker-uti_cns_0003874-snap-gene-0.5-mRNA-1"/>
    </source>
</evidence>
<dbReference type="GO" id="GO:0008289">
    <property type="term" value="F:lipid binding"/>
    <property type="evidence" value="ECO:0007669"/>
    <property type="project" value="UniProtKB-KW"/>
</dbReference>
<dbReference type="AlphaFoldDB" id="A0A1I8I3J6"/>
<dbReference type="Gene3D" id="2.40.128.20">
    <property type="match status" value="1"/>
</dbReference>
<organism evidence="1 4">
    <name type="scientific">Macrostomum lignano</name>
    <dbReference type="NCBI Taxonomy" id="282301"/>
    <lineage>
        <taxon>Eukaryota</taxon>
        <taxon>Metazoa</taxon>
        <taxon>Spiralia</taxon>
        <taxon>Lophotrochozoa</taxon>
        <taxon>Platyhelminthes</taxon>
        <taxon>Rhabditophora</taxon>
        <taxon>Macrostomorpha</taxon>
        <taxon>Macrostomida</taxon>
        <taxon>Macrostomidae</taxon>
        <taxon>Macrostomum</taxon>
    </lineage>
</organism>
<dbReference type="STRING" id="282301.A0A1I8I3J6"/>
<dbReference type="InterPro" id="IPR000463">
    <property type="entry name" value="Fatty_acid-bd"/>
</dbReference>
<evidence type="ECO:0000313" key="2">
    <source>
        <dbReference type="WBParaSite" id="maker-uti_cns_0001501-snap-gene-0.36-mRNA-1"/>
    </source>
</evidence>
<dbReference type="PRINTS" id="PR00178">
    <property type="entry name" value="FATTYACIDBP"/>
</dbReference>
<dbReference type="WBParaSite" id="maker-uti_cns_0003874-snap-gene-0.5-mRNA-1">
    <property type="protein sequence ID" value="maker-uti_cns_0003874-snap-gene-0.5-mRNA-1"/>
    <property type="gene ID" value="maker-uti_cns_0003874-snap-gene-0.5"/>
</dbReference>
<dbReference type="Proteomes" id="UP000095280">
    <property type="component" value="Unplaced"/>
</dbReference>
<evidence type="ECO:0000313" key="1">
    <source>
        <dbReference type="Proteomes" id="UP000095280"/>
    </source>
</evidence>
<name>A0A1I8I3J6_9PLAT</name>
<dbReference type="WBParaSite" id="maker-uti_cns_0009509-snap-gene-0.15-mRNA-1">
    <property type="protein sequence ID" value="maker-uti_cns_0009509-snap-gene-0.15-mRNA-1"/>
    <property type="gene ID" value="maker-uti_cns_0009509-snap-gene-0.15"/>
</dbReference>
<protein>
    <submittedName>
        <fullName evidence="2 3">FABP domain-containing protein</fullName>
    </submittedName>
</protein>
<dbReference type="CDD" id="cd00742">
    <property type="entry name" value="FABP"/>
    <property type="match status" value="1"/>
</dbReference>
<dbReference type="InterPro" id="IPR012674">
    <property type="entry name" value="Calycin"/>
</dbReference>
<keyword evidence="1" id="KW-1185">Reference proteome</keyword>
<dbReference type="WBParaSite" id="maker-uti_cns_0001501-snap-gene-0.36-mRNA-1">
    <property type="protein sequence ID" value="maker-uti_cns_0001501-snap-gene-0.36-mRNA-1"/>
    <property type="gene ID" value="maker-uti_cns_0001501-snap-gene-0.36"/>
</dbReference>
<reference evidence="2 3" key="1">
    <citation type="submission" date="2016-11" db="UniProtKB">
        <authorList>
            <consortium name="WormBaseParasite"/>
        </authorList>
    </citation>
    <scope>IDENTIFICATION</scope>
</reference>
<proteinExistence type="predicted"/>
<accession>A0A1I8I3J6</accession>